<protein>
    <submittedName>
        <fullName evidence="2">Methylmalonyl-CoA mutase</fullName>
    </submittedName>
</protein>
<evidence type="ECO:0000313" key="3">
    <source>
        <dbReference type="Proteomes" id="UP000030185"/>
    </source>
</evidence>
<dbReference type="AlphaFoldDB" id="A0A098LJ49"/>
<dbReference type="SUPFAM" id="SSF51703">
    <property type="entry name" value="Cobalamin (vitamin B12)-dependent enzymes"/>
    <property type="match status" value="1"/>
</dbReference>
<dbReference type="Pfam" id="PF01642">
    <property type="entry name" value="MM_CoA_mutase"/>
    <property type="match status" value="1"/>
</dbReference>
<name>A0A098LJ49_9BACT</name>
<dbReference type="Proteomes" id="UP000030185">
    <property type="component" value="Unassembled WGS sequence"/>
</dbReference>
<dbReference type="EMBL" id="BBLT01000010">
    <property type="protein sequence ID" value="GAL86970.1"/>
    <property type="molecule type" value="Genomic_DNA"/>
</dbReference>
<comment type="caution">
    <text evidence="2">The sequence shown here is derived from an EMBL/GenBank/DDBJ whole genome shotgun (WGS) entry which is preliminary data.</text>
</comment>
<dbReference type="STRING" id="153721.MYP_4200"/>
<dbReference type="GO" id="GO:0031419">
    <property type="term" value="F:cobalamin binding"/>
    <property type="evidence" value="ECO:0007669"/>
    <property type="project" value="InterPro"/>
</dbReference>
<proteinExistence type="predicted"/>
<dbReference type="InterPro" id="IPR006099">
    <property type="entry name" value="MeMalonylCoA_mutase_a/b_cat"/>
</dbReference>
<evidence type="ECO:0000313" key="2">
    <source>
        <dbReference type="EMBL" id="GAL86970.1"/>
    </source>
</evidence>
<evidence type="ECO:0000259" key="1">
    <source>
        <dbReference type="Pfam" id="PF01642"/>
    </source>
</evidence>
<dbReference type="PANTHER" id="PTHR48101">
    <property type="entry name" value="METHYLMALONYL-COA MUTASE, MITOCHONDRIAL-RELATED"/>
    <property type="match status" value="1"/>
</dbReference>
<dbReference type="Gene3D" id="3.20.20.240">
    <property type="entry name" value="Methylmalonyl-CoA mutase"/>
    <property type="match status" value="1"/>
</dbReference>
<reference evidence="2 3" key="1">
    <citation type="submission" date="2014-09" db="EMBL/GenBank/DDBJ databases">
        <title>Sporocytophaga myxococcoides PG-01 genome sequencing.</title>
        <authorList>
            <person name="Liu L."/>
            <person name="Gao P.J."/>
            <person name="Chen G.J."/>
            <person name="Wang L.S."/>
        </authorList>
    </citation>
    <scope>NUCLEOTIDE SEQUENCE [LARGE SCALE GENOMIC DNA]</scope>
    <source>
        <strain evidence="2 3">PG-01</strain>
    </source>
</reference>
<dbReference type="InterPro" id="IPR016176">
    <property type="entry name" value="Cbl-dep_enz_cat"/>
</dbReference>
<organism evidence="2 3">
    <name type="scientific">Sporocytophaga myxococcoides</name>
    <dbReference type="NCBI Taxonomy" id="153721"/>
    <lineage>
        <taxon>Bacteria</taxon>
        <taxon>Pseudomonadati</taxon>
        <taxon>Bacteroidota</taxon>
        <taxon>Cytophagia</taxon>
        <taxon>Cytophagales</taxon>
        <taxon>Cytophagaceae</taxon>
        <taxon>Sporocytophaga</taxon>
    </lineage>
</organism>
<gene>
    <name evidence="2" type="ORF">MYP_4200</name>
</gene>
<dbReference type="RefSeq" id="WP_197060147.1">
    <property type="nucleotide sequence ID" value="NZ_BBLT01000010.1"/>
</dbReference>
<accession>A0A098LJ49</accession>
<feature type="domain" description="Methylmalonyl-CoA mutase alpha/beta chain catalytic" evidence="1">
    <location>
        <begin position="186"/>
        <end position="370"/>
    </location>
</feature>
<dbReference type="GO" id="GO:0016866">
    <property type="term" value="F:intramolecular transferase activity"/>
    <property type="evidence" value="ECO:0007669"/>
    <property type="project" value="InterPro"/>
</dbReference>
<dbReference type="eggNOG" id="COG1884">
    <property type="taxonomic scope" value="Bacteria"/>
</dbReference>
<keyword evidence="3" id="KW-1185">Reference proteome</keyword>
<sequence length="375" mass="42785">MERLSSLNRPFEKTDKNLWINKIKEELKLQDINSLAWNAGQKINIEPFYTKADLSRTKVSFFDKNFGNWKAVYKINFSDINSLKKEIEKSKKFNADHIEILIRDSQSFSLTPTKDLLQDISFTLEISEGDKNEILENIPLAGFLKLYSDSYLKEKEYIILILSTILSKKTSTGFILGISEPNEDPGTELAYSLAKAVEYFDLLTEKGISEEVILSNIHFHTSIGENFIIEIAKMRAFRSLWNKLKALLLPENSVYTTFHSELIPSMSAVKNENDEMIANTVQFMAAILGNSDFIKINNKTSAPDPLAEDFYQRIRLNIAHILREESFMNKVMDPLAGSYLIETVTSKISEIAWEKFKAIEEAGGYSEAKRKSAVN</sequence>